<comment type="caution">
    <text evidence="2">The sequence shown here is derived from an EMBL/GenBank/DDBJ whole genome shotgun (WGS) entry which is preliminary data.</text>
</comment>
<dbReference type="InterPro" id="IPR029151">
    <property type="entry name" value="Sensor-like_sf"/>
</dbReference>
<evidence type="ECO:0000256" key="1">
    <source>
        <dbReference type="SAM" id="Phobius"/>
    </source>
</evidence>
<reference evidence="3" key="2">
    <citation type="submission" date="2023-07" db="EMBL/GenBank/DDBJ databases">
        <title>Marinomonas vulgaris A79, complete genome.</title>
        <authorList>
            <person name="Ying J.-J."/>
        </authorList>
    </citation>
    <scope>NUCLEOTIDE SEQUENCE [LARGE SCALE GENOMIC DNA]</scope>
    <source>
        <strain evidence="3">A79</strain>
    </source>
</reference>
<organism evidence="2 3">
    <name type="scientific">Marinomonas vulgaris</name>
    <dbReference type="NCBI Taxonomy" id="2823372"/>
    <lineage>
        <taxon>Bacteria</taxon>
        <taxon>Pseudomonadati</taxon>
        <taxon>Pseudomonadota</taxon>
        <taxon>Gammaproteobacteria</taxon>
        <taxon>Oceanospirillales</taxon>
        <taxon>Oceanospirillaceae</taxon>
        <taxon>Marinomonas</taxon>
    </lineage>
</organism>
<keyword evidence="1" id="KW-1133">Transmembrane helix</keyword>
<dbReference type="EMBL" id="JAGSSV010000016">
    <property type="protein sequence ID" value="MBR7889643.1"/>
    <property type="molecule type" value="Genomic_DNA"/>
</dbReference>
<accession>A0ABS5HDC4</accession>
<dbReference type="Gene3D" id="3.30.450.220">
    <property type="entry name" value="LuxQ periplasmic domain, N-terminal subdomain"/>
    <property type="match status" value="1"/>
</dbReference>
<sequence length="886" mass="100643">MAIATMSLQRRLQQTVFALMLVSFVVLSLVVLYFLDSENAGTEEKNIALKHQVVEQAFNRYLSRAEGEMTFIGQDLSLNNYDLGRELDVLFSHHEVLFFGGLDFFYIEWVDGRRSMDPRARLFTTADFDAVLKVALFNRWVTVITKDNAHLLVLKTKLISAEQKNLGFLYGFISLDDNVTFASELLQSAPISAVRIYDKPSNHTLMEERKVGEDLTGNLLRSSLPLRSPVEGNLQLEILQPHPFSSNILINALPLIIVLGVILLCFYLLLLRLFRTLIFQPLENIVLNTDDGRVSYTEIESLQQQTSRQLRSMKTKEDRFMLLAESVNSAVIFCSEVAEIELINAEAQRLFPDASKARTLFDFMPISCHQAVQGALKGDVGVRFTFTLKQLGKIYQWQVYSFHNDSRFRSLLLIGQDITQEVSLQWQLEQLQPLSAATFKKADVDAVLDELAYLSVLPERIGGEAIKGWLSLILSILKNIRDDSADEAYLPIGDLLREESAGVMAVMGIEANRVFLDCSVATGRTVVPVNAHLKGLIRVLLMIVMTNNMVERRLAVRFEGTELELTATKDIGFRRLFLWIVDSLLDGLSGQKKILQNNALQINIGWKKSQISTVQPANLLSLDALLPSKEQWSADKQKTSGKSQLVAWVVNDYPHSAVVESALSRFGLQVDVYESSHRFFTRPNGFVQYDAILIGCDQDTEAQIETTQKLKFKYQRDQLPIVWLNSTYMASVDPDVFVLQGCFFDDNLHQVLQQALLLDGVTFMPSYEQEGLWVMVGGSRVTKAIWFTALEEEKRVTQWLADLSHYFMVLSHYPDAVVILLEPQANELLESVQAAFPKVRFFSLQRWPKMPDNVTFFHMNLPYTREQIIVFAHRVTQQDSDVRSNE</sequence>
<evidence type="ECO:0000313" key="3">
    <source>
        <dbReference type="Proteomes" id="UP000679722"/>
    </source>
</evidence>
<keyword evidence="1" id="KW-0472">Membrane</keyword>
<proteinExistence type="predicted"/>
<feature type="transmembrane region" description="Helical" evidence="1">
    <location>
        <begin position="16"/>
        <end position="35"/>
    </location>
</feature>
<dbReference type="Proteomes" id="UP000679722">
    <property type="component" value="Unassembled WGS sequence"/>
</dbReference>
<keyword evidence="1" id="KW-0812">Transmembrane</keyword>
<protein>
    <submittedName>
        <fullName evidence="2">Uncharacterized protein</fullName>
    </submittedName>
</protein>
<gene>
    <name evidence="2" type="ORF">J9B83_11895</name>
</gene>
<name>A0ABS5HDC4_9GAMM</name>
<reference evidence="2 3" key="1">
    <citation type="submission" date="2021-04" db="EMBL/GenBank/DDBJ databases">
        <authorList>
            <person name="Sun C."/>
        </authorList>
    </citation>
    <scope>NUCLEOTIDE SEQUENCE [LARGE SCALE GENOMIC DNA]</scope>
    <source>
        <strain evidence="2 3">A79</strain>
    </source>
</reference>
<evidence type="ECO:0000313" key="2">
    <source>
        <dbReference type="EMBL" id="MBR7889643.1"/>
    </source>
</evidence>
<dbReference type="SUPFAM" id="SSF103190">
    <property type="entry name" value="Sensory domain-like"/>
    <property type="match status" value="1"/>
</dbReference>
<feature type="transmembrane region" description="Helical" evidence="1">
    <location>
        <begin position="248"/>
        <end position="270"/>
    </location>
</feature>
<keyword evidence="3" id="KW-1185">Reference proteome</keyword>
<dbReference type="RefSeq" id="WP_211536967.1">
    <property type="nucleotide sequence ID" value="NZ_JAGSSV010000016.1"/>
</dbReference>
<dbReference type="InterPro" id="IPR043056">
    <property type="entry name" value="LuxQ-periplasm_N"/>
</dbReference>